<evidence type="ECO:0000259" key="7">
    <source>
        <dbReference type="Pfam" id="PF00962"/>
    </source>
</evidence>
<comment type="similarity">
    <text evidence="2">Belongs to the metallo-dependent hydrolases superfamily. Adenosine and AMP deaminases family.</text>
</comment>
<dbReference type="GO" id="GO:0043103">
    <property type="term" value="P:hypoxanthine salvage"/>
    <property type="evidence" value="ECO:0007669"/>
    <property type="project" value="TreeGrafter"/>
</dbReference>
<keyword evidence="9" id="KW-1185">Reference proteome</keyword>
<keyword evidence="4" id="KW-0479">Metal-binding</keyword>
<dbReference type="OrthoDB" id="6432035at2759"/>
<feature type="non-terminal residue" evidence="8">
    <location>
        <position position="207"/>
    </location>
</feature>
<dbReference type="GO" id="GO:0006154">
    <property type="term" value="P:adenosine catabolic process"/>
    <property type="evidence" value="ECO:0007669"/>
    <property type="project" value="TreeGrafter"/>
</dbReference>
<evidence type="ECO:0000313" key="8">
    <source>
        <dbReference type="EMBL" id="KFM61449.1"/>
    </source>
</evidence>
<dbReference type="GO" id="GO:0046103">
    <property type="term" value="P:inosine biosynthetic process"/>
    <property type="evidence" value="ECO:0007669"/>
    <property type="project" value="TreeGrafter"/>
</dbReference>
<dbReference type="STRING" id="407821.A0A087T8L0"/>
<dbReference type="PANTHER" id="PTHR11409:SF43">
    <property type="entry name" value="ADENOSINE DEAMINASE"/>
    <property type="match status" value="1"/>
</dbReference>
<evidence type="ECO:0000256" key="6">
    <source>
        <dbReference type="ARBA" id="ARBA00022833"/>
    </source>
</evidence>
<evidence type="ECO:0000256" key="3">
    <source>
        <dbReference type="ARBA" id="ARBA00012784"/>
    </source>
</evidence>
<dbReference type="Gene3D" id="3.20.20.140">
    <property type="entry name" value="Metal-dependent hydrolases"/>
    <property type="match status" value="1"/>
</dbReference>
<dbReference type="InterPro" id="IPR006330">
    <property type="entry name" value="Ado/ade_deaminase"/>
</dbReference>
<dbReference type="SUPFAM" id="SSF51556">
    <property type="entry name" value="Metallo-dependent hydrolases"/>
    <property type="match status" value="1"/>
</dbReference>
<dbReference type="EMBL" id="KK113966">
    <property type="protein sequence ID" value="KFM61449.1"/>
    <property type="molecule type" value="Genomic_DNA"/>
</dbReference>
<feature type="domain" description="Adenosine deaminase" evidence="7">
    <location>
        <begin position="3"/>
        <end position="177"/>
    </location>
</feature>
<dbReference type="AlphaFoldDB" id="A0A087T8L0"/>
<dbReference type="EC" id="3.5.4.4" evidence="3"/>
<reference evidence="8 9" key="1">
    <citation type="submission" date="2013-11" db="EMBL/GenBank/DDBJ databases">
        <title>Genome sequencing of Stegodyphus mimosarum.</title>
        <authorList>
            <person name="Bechsgaard J."/>
        </authorList>
    </citation>
    <scope>NUCLEOTIDE SEQUENCE [LARGE SCALE GENOMIC DNA]</scope>
</reference>
<organism evidence="8 9">
    <name type="scientific">Stegodyphus mimosarum</name>
    <name type="common">African social velvet spider</name>
    <dbReference type="NCBI Taxonomy" id="407821"/>
    <lineage>
        <taxon>Eukaryota</taxon>
        <taxon>Metazoa</taxon>
        <taxon>Ecdysozoa</taxon>
        <taxon>Arthropoda</taxon>
        <taxon>Chelicerata</taxon>
        <taxon>Arachnida</taxon>
        <taxon>Araneae</taxon>
        <taxon>Araneomorphae</taxon>
        <taxon>Entelegynae</taxon>
        <taxon>Eresoidea</taxon>
        <taxon>Eresidae</taxon>
        <taxon>Stegodyphus</taxon>
    </lineage>
</organism>
<dbReference type="GO" id="GO:0009897">
    <property type="term" value="C:external side of plasma membrane"/>
    <property type="evidence" value="ECO:0007669"/>
    <property type="project" value="TreeGrafter"/>
</dbReference>
<proteinExistence type="inferred from homology"/>
<dbReference type="InterPro" id="IPR032466">
    <property type="entry name" value="Metal_Hydrolase"/>
</dbReference>
<evidence type="ECO:0000313" key="9">
    <source>
        <dbReference type="Proteomes" id="UP000054359"/>
    </source>
</evidence>
<comment type="cofactor">
    <cofactor evidence="1">
        <name>Zn(2+)</name>
        <dbReference type="ChEBI" id="CHEBI:29105"/>
    </cofactor>
</comment>
<evidence type="ECO:0000256" key="5">
    <source>
        <dbReference type="ARBA" id="ARBA00022801"/>
    </source>
</evidence>
<accession>A0A087T8L0</accession>
<dbReference type="Pfam" id="PF00962">
    <property type="entry name" value="A_deaminase"/>
    <property type="match status" value="1"/>
</dbReference>
<dbReference type="GO" id="GO:0060169">
    <property type="term" value="P:negative regulation of adenosine receptor signaling pathway"/>
    <property type="evidence" value="ECO:0007669"/>
    <property type="project" value="TreeGrafter"/>
</dbReference>
<dbReference type="GO" id="GO:0005829">
    <property type="term" value="C:cytosol"/>
    <property type="evidence" value="ECO:0007669"/>
    <property type="project" value="TreeGrafter"/>
</dbReference>
<dbReference type="GO" id="GO:0046872">
    <property type="term" value="F:metal ion binding"/>
    <property type="evidence" value="ECO:0007669"/>
    <property type="project" value="UniProtKB-KW"/>
</dbReference>
<sequence length="207" mass="22774">MEFQRMGVVGIDIAGDEATGLAAPEDIEVFKKAELLGIHRTAHAGEAGPASNVNVAITQMFAERIGHGYHVLDDPEIYMACLKKGVHFETCPYSSCLTGSVPRAEIKHPIIKFAEDEANFSISRDDPTIAQKSLDEEYEFLRQLGLKEIHIIRANFNAARNCFLPEDEKRELIDQLIRICGAQENNNVNNSDPPCIAVKAMSGGGDF</sequence>
<protein>
    <recommendedName>
        <fullName evidence="3">adenosine deaminase</fullName>
        <ecNumber evidence="3">3.5.4.4</ecNumber>
    </recommendedName>
</protein>
<evidence type="ECO:0000256" key="4">
    <source>
        <dbReference type="ARBA" id="ARBA00022723"/>
    </source>
</evidence>
<keyword evidence="6" id="KW-0862">Zinc</keyword>
<dbReference type="OMA" id="TCHASED"/>
<name>A0A087T8L0_STEMI</name>
<dbReference type="GO" id="GO:0004000">
    <property type="term" value="F:adenosine deaminase activity"/>
    <property type="evidence" value="ECO:0007669"/>
    <property type="project" value="TreeGrafter"/>
</dbReference>
<evidence type="ECO:0000256" key="1">
    <source>
        <dbReference type="ARBA" id="ARBA00001947"/>
    </source>
</evidence>
<dbReference type="InterPro" id="IPR001365">
    <property type="entry name" value="A_deaminase_dom"/>
</dbReference>
<evidence type="ECO:0000256" key="2">
    <source>
        <dbReference type="ARBA" id="ARBA00006676"/>
    </source>
</evidence>
<dbReference type="Proteomes" id="UP000054359">
    <property type="component" value="Unassembled WGS sequence"/>
</dbReference>
<keyword evidence="5" id="KW-0378">Hydrolase</keyword>
<gene>
    <name evidence="8" type="ORF">X975_13039</name>
</gene>
<dbReference type="PANTHER" id="PTHR11409">
    <property type="entry name" value="ADENOSINE DEAMINASE"/>
    <property type="match status" value="1"/>
</dbReference>